<evidence type="ECO:0000259" key="13">
    <source>
        <dbReference type="Pfam" id="PF22981"/>
    </source>
</evidence>
<comment type="caution">
    <text evidence="15">The sequence shown here is derived from an EMBL/GenBank/DDBJ whole genome shotgun (WGS) entry which is preliminary data.</text>
</comment>
<evidence type="ECO:0000256" key="8">
    <source>
        <dbReference type="ARBA" id="ARBA00032007"/>
    </source>
</evidence>
<evidence type="ECO:0000256" key="4">
    <source>
        <dbReference type="ARBA" id="ARBA00023015"/>
    </source>
</evidence>
<protein>
    <recommendedName>
        <fullName evidence="3 9">Mediator of RNA polymerase II transcription subunit 14</fullName>
    </recommendedName>
    <alternativeName>
        <fullName evidence="8 9">Mediator complex subunit 14</fullName>
    </alternativeName>
</protein>
<keyword evidence="10" id="KW-0812">Transmembrane</keyword>
<evidence type="ECO:0000259" key="11">
    <source>
        <dbReference type="Pfam" id="PF08638"/>
    </source>
</evidence>
<accession>A0A177ATV6</accession>
<evidence type="ECO:0000256" key="9">
    <source>
        <dbReference type="RuleBase" id="RU365082"/>
    </source>
</evidence>
<evidence type="ECO:0000256" key="1">
    <source>
        <dbReference type="ARBA" id="ARBA00004123"/>
    </source>
</evidence>
<feature type="domain" description="Sperm microtubule inner protein 1 C-terminal" evidence="12">
    <location>
        <begin position="1257"/>
        <end position="1351"/>
    </location>
</feature>
<keyword evidence="7 9" id="KW-0539">Nucleus</keyword>
<dbReference type="InterPro" id="IPR054323">
    <property type="entry name" value="SPMIP1_C"/>
</dbReference>
<keyword evidence="10" id="KW-0472">Membrane</keyword>
<name>A0A177ATV6_9BILA</name>
<keyword evidence="6 9" id="KW-0804">Transcription</keyword>
<dbReference type="InterPro" id="IPR056879">
    <property type="entry name" value="RM3_Med14"/>
</dbReference>
<dbReference type="Pfam" id="PF22981">
    <property type="entry name" value="RM2_Med14"/>
    <property type="match status" value="1"/>
</dbReference>
<evidence type="ECO:0000259" key="12">
    <source>
        <dbReference type="Pfam" id="PF22589"/>
    </source>
</evidence>
<evidence type="ECO:0000256" key="10">
    <source>
        <dbReference type="SAM" id="Phobius"/>
    </source>
</evidence>
<dbReference type="EMBL" id="LWCA01001372">
    <property type="protein sequence ID" value="OAF65260.1"/>
    <property type="molecule type" value="Genomic_DNA"/>
</dbReference>
<feature type="domain" description="Mediator complex subunit MED14 N-terminal" evidence="11">
    <location>
        <begin position="17"/>
        <end position="199"/>
    </location>
</feature>
<sequence>MEKCEKNEKLYKTTDIISLNMLITNTCHKIFNNLSLLSDLLVKKTNHERKMELLKFTKESRILLCRLTAVIRWISNNEKVMKCFKTNHFINTQMMNIHSTYQTMIHFGNLIMPSSQQPSYPINVALQVLLTGNYKLPSSIMGLKEPDIKRDQNLIKKLNNIIKFKLVMYGMPHRFKNYNIRNGILKIRVENQYILYLTLLGEFHTKWVLVNLEVLLKDDVDNCKLIHEFQMSYLKKFLQHHLNLDCEPLNKIDKIMHFFSVGLNLDILYTKIEKGVKLKLYDYIKIEQYIVGKMLSITYWKNRRANQTFKICLEFDPLSKKCPLKLTHFPNIDIENSLVSCSKMCNQRFSFDKLFSVTIHTRSVMLLVELEAHIRKQTCLKTLIVGNPALLKIYLIDSKLDHEILVLRINTFTGRFMVMLGFKKTPETINFENNLNADVSDLIKKDLMAVRNCIGLQRIKDSFLCSGISVALSLYIKGQTCNIQSKPHIFIRFPNYWSYYFVISLVNDKTLTEPFIFCYHFIYAVHCNEISIENNKKYSPSSSILIKYLKRVHVNNCENMGLQFDIKELNVVNFEEILVKIKKTEFYKNSVIAYRDNTDKCFYATEVIQVFTCLSSKIDFVEIKASMNTINLQMNVLLTEQLTNSHALSLNVEHLSTVIPCNIYKFILSIKIYKKKLFEFSIFNIKTVLSYYPIKYDNPNCILKNFPVLSYDRSHNFRPISLYFQIFWCQICSIYSNVEYLLKEIHKYNDFIFLQYFDFVTATFHYGLHYDYSLSLKYGKQGLVVYLSNNKNYKNPQAGLASEFTKLFEVDNVKNLFNIVCKVYETYHFYTALNPFGSKIFYYDLESFKNVAVCVQFIHITPILYNKIVLRFKDCFLLEITYSNNNVELKDMYSYQDKLLPILNFTEFFKINFHIYNEYLKNKSFNFNETTYRFDVTKRNQFATSPIIISLDFFRFIMNVSRDRYIPCCHLVDPFSCSFSIFYMFLGSTVMANNIIEVANLPNFKNDRMFDQDNLLIKFRECQCQFYYDYALSQLAVQFTNTPGYEYIKNEDTDVVDNYFRTRIAIYPFVKTTIFAFYTVLGYPIHIVLQFIDLMRMEMYNHTRNKRSMKLVFTNPPPRTLLGKMGECTLQVVNECLLFLVKFVETPHTSKSCEAGKINYIVFNYNPKMGTLKANESNTSGLLNQAEKKFIWDLNMVQEFFKQQFIKETTTQLEFYRKTRLKQAVIDNEKPFNAIPPDPSEFALKVKLQEDLDKKNIQKECQIKFTNVEKAMKDVDSDTKSRLYDGISQDYKGRYDYLNRRNQINPKEKYNYPILSSWHYGWNLDEVSNDKKSQHSSINIIQQTFYTRNGIL</sequence>
<evidence type="ECO:0000256" key="3">
    <source>
        <dbReference type="ARBA" id="ARBA00019619"/>
    </source>
</evidence>
<evidence type="ECO:0000256" key="7">
    <source>
        <dbReference type="ARBA" id="ARBA00023242"/>
    </source>
</evidence>
<feature type="domain" description="Mediator of RNA polymerase II transcription subunit 14 RM2" evidence="13">
    <location>
        <begin position="279"/>
        <end position="337"/>
    </location>
</feature>
<evidence type="ECO:0000259" key="14">
    <source>
        <dbReference type="Pfam" id="PF25065"/>
    </source>
</evidence>
<comment type="subcellular location">
    <subcellularLocation>
        <location evidence="1 9">Nucleus</location>
    </subcellularLocation>
</comment>
<dbReference type="InterPro" id="IPR013947">
    <property type="entry name" value="Mediator_Med14"/>
</dbReference>
<feature type="domain" description="Mediator of RNA polymerase II transcription subunit 14 RM3" evidence="14">
    <location>
        <begin position="353"/>
        <end position="453"/>
    </location>
</feature>
<evidence type="ECO:0000313" key="16">
    <source>
        <dbReference type="Proteomes" id="UP000078046"/>
    </source>
</evidence>
<proteinExistence type="inferred from homology"/>
<comment type="similarity">
    <text evidence="2 9">Belongs to the Mediator complex subunit 14 family.</text>
</comment>
<dbReference type="GO" id="GO:0006357">
    <property type="term" value="P:regulation of transcription by RNA polymerase II"/>
    <property type="evidence" value="ECO:0007669"/>
    <property type="project" value="InterPro"/>
</dbReference>
<dbReference type="GO" id="GO:0016592">
    <property type="term" value="C:mediator complex"/>
    <property type="evidence" value="ECO:0007669"/>
    <property type="project" value="UniProtKB-UniRule"/>
</dbReference>
<comment type="subunit">
    <text evidence="9">Component of the Mediator complex.</text>
</comment>
<dbReference type="InterPro" id="IPR055113">
    <property type="entry name" value="Med14_RM2"/>
</dbReference>
<dbReference type="Pfam" id="PF22589">
    <property type="entry name" value="SPMIP1"/>
    <property type="match status" value="1"/>
</dbReference>
<keyword evidence="4 9" id="KW-0805">Transcription regulation</keyword>
<dbReference type="OrthoDB" id="205099at2759"/>
<keyword evidence="10" id="KW-1133">Transmembrane helix</keyword>
<dbReference type="Proteomes" id="UP000078046">
    <property type="component" value="Unassembled WGS sequence"/>
</dbReference>
<dbReference type="PANTHER" id="PTHR12809:SF2">
    <property type="entry name" value="MEDIATOR OF RNA POLYMERASE II TRANSCRIPTION SUBUNIT 14"/>
    <property type="match status" value="1"/>
</dbReference>
<evidence type="ECO:0000256" key="2">
    <source>
        <dbReference type="ARBA" id="ARBA00007813"/>
    </source>
</evidence>
<evidence type="ECO:0000256" key="5">
    <source>
        <dbReference type="ARBA" id="ARBA00023159"/>
    </source>
</evidence>
<dbReference type="GO" id="GO:0003712">
    <property type="term" value="F:transcription coregulator activity"/>
    <property type="evidence" value="ECO:0007669"/>
    <property type="project" value="UniProtKB-UniRule"/>
</dbReference>
<organism evidence="15 16">
    <name type="scientific">Intoshia linei</name>
    <dbReference type="NCBI Taxonomy" id="1819745"/>
    <lineage>
        <taxon>Eukaryota</taxon>
        <taxon>Metazoa</taxon>
        <taxon>Spiralia</taxon>
        <taxon>Lophotrochozoa</taxon>
        <taxon>Mesozoa</taxon>
        <taxon>Orthonectida</taxon>
        <taxon>Rhopaluridae</taxon>
        <taxon>Intoshia</taxon>
    </lineage>
</organism>
<gene>
    <name evidence="15" type="ORF">A3Q56_07030</name>
</gene>
<dbReference type="InterPro" id="IPR055122">
    <property type="entry name" value="Med14_N"/>
</dbReference>
<evidence type="ECO:0000256" key="6">
    <source>
        <dbReference type="ARBA" id="ARBA00023163"/>
    </source>
</evidence>
<keyword evidence="5 9" id="KW-0010">Activator</keyword>
<keyword evidence="16" id="KW-1185">Reference proteome</keyword>
<feature type="transmembrane region" description="Helical" evidence="10">
    <location>
        <begin position="1075"/>
        <end position="1095"/>
    </location>
</feature>
<evidence type="ECO:0000313" key="15">
    <source>
        <dbReference type="EMBL" id="OAF65260.1"/>
    </source>
</evidence>
<reference evidence="15 16" key="1">
    <citation type="submission" date="2016-04" db="EMBL/GenBank/DDBJ databases">
        <title>The genome of Intoshia linei affirms orthonectids as highly simplified spiralians.</title>
        <authorList>
            <person name="Mikhailov K.V."/>
            <person name="Slusarev G.S."/>
            <person name="Nikitin M.A."/>
            <person name="Logacheva M.D."/>
            <person name="Penin A."/>
            <person name="Aleoshin V."/>
            <person name="Panchin Y.V."/>
        </authorList>
    </citation>
    <scope>NUCLEOTIDE SEQUENCE [LARGE SCALE GENOMIC DNA]</scope>
    <source>
        <strain evidence="15">Intl2013</strain>
        <tissue evidence="15">Whole animal</tissue>
    </source>
</reference>
<dbReference type="Pfam" id="PF25065">
    <property type="entry name" value="RM3_Med14"/>
    <property type="match status" value="1"/>
</dbReference>
<dbReference type="PANTHER" id="PTHR12809">
    <property type="entry name" value="MEDIATOR COMPLEX SUBUNIT"/>
    <property type="match status" value="1"/>
</dbReference>
<comment type="function">
    <text evidence="9">Component of the Mediator complex, a coactivator involved in the regulated transcription of nearly all RNA polymerase II-dependent genes. Mediator functions as a bridge to convey information from gene-specific regulatory proteins to the basal RNA polymerase II transcription machinery. Mediator is recruited to promoters by direct interactions with regulatory proteins and serves as a scaffold for the assembly of a functional preinitiation complex with RNA polymerase II and the general transcription factors.</text>
</comment>
<dbReference type="Pfam" id="PF08638">
    <property type="entry name" value="Med14"/>
    <property type="match status" value="1"/>
</dbReference>
<dbReference type="GO" id="GO:0070847">
    <property type="term" value="C:core mediator complex"/>
    <property type="evidence" value="ECO:0007669"/>
    <property type="project" value="TreeGrafter"/>
</dbReference>